<dbReference type="EMBL" id="LQQA01000006">
    <property type="protein sequence ID" value="ORX18044.1"/>
    <property type="molecule type" value="Genomic_DNA"/>
</dbReference>
<evidence type="ECO:0000256" key="2">
    <source>
        <dbReference type="SAM" id="SignalP"/>
    </source>
</evidence>
<reference evidence="3 4" key="1">
    <citation type="submission" date="2016-01" db="EMBL/GenBank/DDBJ databases">
        <title>The new phylogeny of the genus Mycobacterium.</title>
        <authorList>
            <person name="Tarcisio F."/>
            <person name="Conor M."/>
            <person name="Antonella G."/>
            <person name="Elisabetta G."/>
            <person name="Giulia F.S."/>
            <person name="Sara T."/>
            <person name="Anna F."/>
            <person name="Clotilde B."/>
            <person name="Roberto B."/>
            <person name="Veronica D.S."/>
            <person name="Fabio R."/>
            <person name="Monica P."/>
            <person name="Olivier J."/>
            <person name="Enrico T."/>
            <person name="Nicola S."/>
        </authorList>
    </citation>
    <scope>NUCLEOTIDE SEQUENCE [LARGE SCALE GENOMIC DNA]</scope>
    <source>
        <strain evidence="3 4">ATCC 700010</strain>
    </source>
</reference>
<feature type="region of interest" description="Disordered" evidence="1">
    <location>
        <begin position="22"/>
        <end position="44"/>
    </location>
</feature>
<dbReference type="AlphaFoldDB" id="A0A1X2FI04"/>
<dbReference type="RefSeq" id="WP_165765916.1">
    <property type="nucleotide sequence ID" value="NZ_JACKUA010000046.1"/>
</dbReference>
<proteinExistence type="predicted"/>
<gene>
    <name evidence="3" type="ORF">AWC31_16745</name>
</gene>
<evidence type="ECO:0000313" key="3">
    <source>
        <dbReference type="EMBL" id="ORX18044.1"/>
    </source>
</evidence>
<name>A0A1X2FI04_9MYCO</name>
<keyword evidence="2" id="KW-0732">Signal</keyword>
<comment type="caution">
    <text evidence="3">The sequence shown here is derived from an EMBL/GenBank/DDBJ whole genome shotgun (WGS) entry which is preliminary data.</text>
</comment>
<feature type="chain" id="PRO_5039311207" evidence="2">
    <location>
        <begin position="21"/>
        <end position="388"/>
    </location>
</feature>
<dbReference type="Proteomes" id="UP000193964">
    <property type="component" value="Unassembled WGS sequence"/>
</dbReference>
<sequence>MRAILALMMGVLLLAGCGSPETPSASTTSAAHDDTGIDAQESKDPVTRLVLVEPDTGATVVFDAAEETETSLGEFGRTDGISGDGRFAYLRGVDATTVVDGGSWTFDHGDHSHYYVEPAGLAGHLDGRFADAVGQRTLTVLRRDDGTVDVLDRDALGEHRVTTVDGFGPLRDVAEIAPLGEELVTVTRAGVISAVGADGTAQPLGQCPDATGASMVGGALVFGCADGAVRIAKRAGKLTADPMPFGNARPATKLGRLSYRYGGSTLAAVTADEVWVLDGRRGAWASVRVPGAIAANAVSGASVLVLTADGELRQFDTKTGTQTATVPLFSGPVRSAGPTPVIEVDADRAYINDAAARAVYEVDYGDGLRLARTLKTSIAPGFMVETGR</sequence>
<feature type="compositionally biased region" description="Basic and acidic residues" evidence="1">
    <location>
        <begin position="31"/>
        <end position="44"/>
    </location>
</feature>
<dbReference type="InterPro" id="IPR011047">
    <property type="entry name" value="Quinoprotein_ADH-like_sf"/>
</dbReference>
<dbReference type="SUPFAM" id="SSF50998">
    <property type="entry name" value="Quinoprotein alcohol dehydrogenase-like"/>
    <property type="match status" value="1"/>
</dbReference>
<organism evidence="3 4">
    <name type="scientific">Mycolicibacterium wolinskyi</name>
    <dbReference type="NCBI Taxonomy" id="59750"/>
    <lineage>
        <taxon>Bacteria</taxon>
        <taxon>Bacillati</taxon>
        <taxon>Actinomycetota</taxon>
        <taxon>Actinomycetes</taxon>
        <taxon>Mycobacteriales</taxon>
        <taxon>Mycobacteriaceae</taxon>
        <taxon>Mycolicibacterium</taxon>
    </lineage>
</organism>
<feature type="signal peptide" evidence="2">
    <location>
        <begin position="1"/>
        <end position="20"/>
    </location>
</feature>
<evidence type="ECO:0000313" key="4">
    <source>
        <dbReference type="Proteomes" id="UP000193964"/>
    </source>
</evidence>
<dbReference type="PROSITE" id="PS51257">
    <property type="entry name" value="PROKAR_LIPOPROTEIN"/>
    <property type="match status" value="1"/>
</dbReference>
<accession>A0A1X2FI04</accession>
<protein>
    <submittedName>
        <fullName evidence="3">ABC transporter</fullName>
    </submittedName>
</protein>
<evidence type="ECO:0000256" key="1">
    <source>
        <dbReference type="SAM" id="MobiDB-lite"/>
    </source>
</evidence>